<keyword evidence="4" id="KW-1185">Reference proteome</keyword>
<feature type="transmembrane region" description="Helical" evidence="2">
    <location>
        <begin position="48"/>
        <end position="71"/>
    </location>
</feature>
<feature type="transmembrane region" description="Helical" evidence="2">
    <location>
        <begin position="21"/>
        <end position="42"/>
    </location>
</feature>
<dbReference type="EMBL" id="JACHJR010000001">
    <property type="protein sequence ID" value="MBB4950788.1"/>
    <property type="molecule type" value="Genomic_DNA"/>
</dbReference>
<feature type="region of interest" description="Disordered" evidence="1">
    <location>
        <begin position="78"/>
        <end position="110"/>
    </location>
</feature>
<keyword evidence="2" id="KW-0812">Transmembrane</keyword>
<evidence type="ECO:0000256" key="1">
    <source>
        <dbReference type="SAM" id="MobiDB-lite"/>
    </source>
</evidence>
<dbReference type="RefSeq" id="WP_184922315.1">
    <property type="nucleotide sequence ID" value="NZ_JACHJR010000001.1"/>
</dbReference>
<dbReference type="AlphaFoldDB" id="A0A7W7WL09"/>
<keyword evidence="2" id="KW-0472">Membrane</keyword>
<evidence type="ECO:0000313" key="3">
    <source>
        <dbReference type="EMBL" id="MBB4950788.1"/>
    </source>
</evidence>
<sequence length="110" mass="12211">MPMPAARRRRRLPDEVRAAAVRAWMFLSCTLISLIVATLASYARSWLLTPALMATALGVFGTAWCLLEILISRQIAAQRRRGPNSADPMTGSRERRAGPGPVDQPRLRRV</sequence>
<proteinExistence type="predicted"/>
<name>A0A7W7WL09_9ACTN</name>
<evidence type="ECO:0000256" key="2">
    <source>
        <dbReference type="SAM" id="Phobius"/>
    </source>
</evidence>
<organism evidence="3 4">
    <name type="scientific">Kitasatospora gansuensis</name>
    <dbReference type="NCBI Taxonomy" id="258050"/>
    <lineage>
        <taxon>Bacteria</taxon>
        <taxon>Bacillati</taxon>
        <taxon>Actinomycetota</taxon>
        <taxon>Actinomycetes</taxon>
        <taxon>Kitasatosporales</taxon>
        <taxon>Streptomycetaceae</taxon>
        <taxon>Kitasatospora</taxon>
    </lineage>
</organism>
<dbReference type="Proteomes" id="UP000573327">
    <property type="component" value="Unassembled WGS sequence"/>
</dbReference>
<accession>A0A7W7WL09</accession>
<keyword evidence="2" id="KW-1133">Transmembrane helix</keyword>
<comment type="caution">
    <text evidence="3">The sequence shown here is derived from an EMBL/GenBank/DDBJ whole genome shotgun (WGS) entry which is preliminary data.</text>
</comment>
<gene>
    <name evidence="3" type="ORF">F4556_006323</name>
</gene>
<protein>
    <submittedName>
        <fullName evidence="3">Uncharacterized protein</fullName>
    </submittedName>
</protein>
<evidence type="ECO:0000313" key="4">
    <source>
        <dbReference type="Proteomes" id="UP000573327"/>
    </source>
</evidence>
<reference evidence="3 4" key="1">
    <citation type="submission" date="2020-08" db="EMBL/GenBank/DDBJ databases">
        <title>Sequencing the genomes of 1000 actinobacteria strains.</title>
        <authorList>
            <person name="Klenk H.-P."/>
        </authorList>
    </citation>
    <scope>NUCLEOTIDE SEQUENCE [LARGE SCALE GENOMIC DNA]</scope>
    <source>
        <strain evidence="3 4">DSM 44786</strain>
    </source>
</reference>